<comment type="domain">
    <text evidence="9">Possesses an unusual extended V-shaped dimeric structure with each monomer consisting of three distinct domains arranged along a curved 'spinal' alpha-helix. The N-terminal catalytic domain specifically recognizes the glutamate moiety of the substrate. The second domain is the NADPH-binding domain, and the third C-terminal domain is responsible for dimerization.</text>
</comment>
<evidence type="ECO:0000256" key="4">
    <source>
        <dbReference type="ARBA" id="ARBA00022857"/>
    </source>
</evidence>
<feature type="binding site" evidence="9 11">
    <location>
        <begin position="49"/>
        <end position="52"/>
    </location>
    <ligand>
        <name>substrate</name>
    </ligand>
</feature>
<dbReference type="Gene3D" id="3.30.460.30">
    <property type="entry name" value="Glutamyl-tRNA reductase, N-terminal domain"/>
    <property type="match status" value="1"/>
</dbReference>
<evidence type="ECO:0000259" key="16">
    <source>
        <dbReference type="Pfam" id="PF01488"/>
    </source>
</evidence>
<feature type="binding site" evidence="9 11">
    <location>
        <position position="105"/>
    </location>
    <ligand>
        <name>substrate</name>
    </ligand>
</feature>
<keyword evidence="5 9" id="KW-0560">Oxidoreductase</keyword>
<dbReference type="NCBIfam" id="TIGR01035">
    <property type="entry name" value="hemA"/>
    <property type="match status" value="1"/>
</dbReference>
<evidence type="ECO:0000256" key="14">
    <source>
        <dbReference type="RuleBase" id="RU000584"/>
    </source>
</evidence>
<feature type="binding site" evidence="9 11">
    <location>
        <begin position="110"/>
        <end position="112"/>
    </location>
    <ligand>
        <name>substrate</name>
    </ligand>
</feature>
<dbReference type="InterPro" id="IPR000343">
    <property type="entry name" value="4pyrrol_synth_GluRdtase"/>
</dbReference>
<dbReference type="InterPro" id="IPR036291">
    <property type="entry name" value="NAD(P)-bd_dom_sf"/>
</dbReference>
<evidence type="ECO:0000256" key="6">
    <source>
        <dbReference type="ARBA" id="ARBA00023244"/>
    </source>
</evidence>
<comment type="similarity">
    <text evidence="2 9 14">Belongs to the glutamyl-tRNA reductase family.</text>
</comment>
<dbReference type="FunFam" id="3.40.50.720:FF:000031">
    <property type="entry name" value="Glutamyl-tRNA reductase"/>
    <property type="match status" value="1"/>
</dbReference>
<gene>
    <name evidence="9" type="primary">hemA</name>
    <name evidence="18" type="ORF">INR99_06745</name>
</gene>
<dbReference type="SUPFAM" id="SSF51735">
    <property type="entry name" value="NAD(P)-binding Rossmann-fold domains"/>
    <property type="match status" value="1"/>
</dbReference>
<dbReference type="InterPro" id="IPR015896">
    <property type="entry name" value="4pyrrol_synth_GluRdtase_dimer"/>
</dbReference>
<dbReference type="InterPro" id="IPR015895">
    <property type="entry name" value="4pyrrol_synth_GluRdtase_N"/>
</dbReference>
<evidence type="ECO:0000256" key="9">
    <source>
        <dbReference type="HAMAP-Rule" id="MF_00087"/>
    </source>
</evidence>
<comment type="miscellaneous">
    <text evidence="9">During catalysis, the active site Cys acts as a nucleophile attacking the alpha-carbonyl group of tRNA-bound glutamate with the formation of a thioester intermediate between enzyme and glutamate, and the concomitant release of tRNA(Glu). The thioester intermediate is finally reduced by direct hydride transfer from NADPH, to form the product GSA.</text>
</comment>
<comment type="pathway">
    <text evidence="1 9 14">Porphyrin-containing compound metabolism; protoporphyrin-IX biosynthesis; 5-aminolevulinate from L-glutamyl-tRNA(Glu): step 1/2.</text>
</comment>
<dbReference type="EC" id="1.2.1.70" evidence="3 9"/>
<dbReference type="EMBL" id="JADFUA010000003">
    <property type="protein sequence ID" value="MBE9609040.1"/>
    <property type="molecule type" value="Genomic_DNA"/>
</dbReference>
<dbReference type="InterPro" id="IPR036453">
    <property type="entry name" value="GluRdtase_dimer_dom_sf"/>
</dbReference>
<dbReference type="RefSeq" id="WP_194115564.1">
    <property type="nucleotide sequence ID" value="NZ_JADFUA010000003.1"/>
</dbReference>
<dbReference type="InterPro" id="IPR036343">
    <property type="entry name" value="GluRdtase_N_sf"/>
</dbReference>
<evidence type="ECO:0000256" key="12">
    <source>
        <dbReference type="PIRSR" id="PIRSR000445-3"/>
    </source>
</evidence>
<evidence type="ECO:0000259" key="17">
    <source>
        <dbReference type="Pfam" id="PF05201"/>
    </source>
</evidence>
<feature type="binding site" evidence="9 12">
    <location>
        <begin position="185"/>
        <end position="190"/>
    </location>
    <ligand>
        <name>NADP(+)</name>
        <dbReference type="ChEBI" id="CHEBI:58349"/>
    </ligand>
</feature>
<dbReference type="Pfam" id="PF01488">
    <property type="entry name" value="Shikimate_DH"/>
    <property type="match status" value="1"/>
</dbReference>
<feature type="domain" description="Glutamyl-tRNA reductase N-terminal" evidence="17">
    <location>
        <begin position="6"/>
        <end position="152"/>
    </location>
</feature>
<sequence length="417" mass="46149">MKLIVLGLNHHTAPLAVRELLAFGPHELGGALQQLVDCPGVHEAMIVSTCNRTELYCNADSGAELVRWLAALRHRQPDELDGYLYLFEDHDAVRHAYRVACGLDSMVLGETQILGQLKDAERSARDAGTLGVLLNGLFQRAFGVAKDVRSQTRIGAASVSMAAATVRLAERIFPSVAECRVLFIGAGEMIELCATHMHAQRPRAIAVANRTLERGEKLASALGGEAMLLAELPQRIHEFDVVITSTAASLPIVGKGMMERAIKARKHRPVFMVDLAVPRDVEPEVSKLEDVYLFTVDDLAEVVREGLESRQSEAALAEAMITERIDEFRQWLAGRALVPTIRELRDHAERIQRKELERAKKQLASGMAAEQVLEELARQMSNKFLHTPLAALNAAQGEQQAELVDTVRRLYRLHELD</sequence>
<reference evidence="18 19" key="1">
    <citation type="submission" date="2020-10" db="EMBL/GenBank/DDBJ databases">
        <title>The genome sequence of Chitinilyticum litopenaei 4Y14.</title>
        <authorList>
            <person name="Liu Y."/>
        </authorList>
    </citation>
    <scope>NUCLEOTIDE SEQUENCE [LARGE SCALE GENOMIC DNA]</scope>
    <source>
        <strain evidence="18 19">4Y14</strain>
    </source>
</reference>
<dbReference type="PROSITE" id="PS00747">
    <property type="entry name" value="GLUTR"/>
    <property type="match status" value="1"/>
</dbReference>
<evidence type="ECO:0000256" key="8">
    <source>
        <dbReference type="ARBA" id="ARBA00068659"/>
    </source>
</evidence>
<feature type="site" description="Important for activity" evidence="9 13">
    <location>
        <position position="95"/>
    </location>
</feature>
<name>A0A8J7FH25_9NEIS</name>
<dbReference type="CDD" id="cd05213">
    <property type="entry name" value="NAD_bind_Glutamyl_tRNA_reduct"/>
    <property type="match status" value="1"/>
</dbReference>
<dbReference type="UniPathway" id="UPA00251">
    <property type="reaction ID" value="UER00316"/>
</dbReference>
<dbReference type="GO" id="GO:0050661">
    <property type="term" value="F:NADP binding"/>
    <property type="evidence" value="ECO:0007669"/>
    <property type="project" value="InterPro"/>
</dbReference>
<dbReference type="GO" id="GO:0008883">
    <property type="term" value="F:glutamyl-tRNA reductase activity"/>
    <property type="evidence" value="ECO:0007669"/>
    <property type="project" value="UniProtKB-UniRule"/>
</dbReference>
<dbReference type="InterPro" id="IPR006151">
    <property type="entry name" value="Shikm_DH/Glu-tRNA_Rdtase"/>
</dbReference>
<keyword evidence="19" id="KW-1185">Reference proteome</keyword>
<comment type="subunit">
    <text evidence="9">Homodimer.</text>
</comment>
<dbReference type="GO" id="GO:0019353">
    <property type="term" value="P:protoporphyrinogen IX biosynthetic process from glutamate"/>
    <property type="evidence" value="ECO:0007669"/>
    <property type="project" value="TreeGrafter"/>
</dbReference>
<dbReference type="Pfam" id="PF05201">
    <property type="entry name" value="GlutR_N"/>
    <property type="match status" value="1"/>
</dbReference>
<dbReference type="Pfam" id="PF00745">
    <property type="entry name" value="GlutR_dimer"/>
    <property type="match status" value="1"/>
</dbReference>
<dbReference type="HAMAP" id="MF_00087">
    <property type="entry name" value="Glu_tRNA_reductase"/>
    <property type="match status" value="1"/>
</dbReference>
<evidence type="ECO:0000256" key="2">
    <source>
        <dbReference type="ARBA" id="ARBA00005916"/>
    </source>
</evidence>
<organism evidence="18 19">
    <name type="scientific">Chitinilyticum piscinae</name>
    <dbReference type="NCBI Taxonomy" id="2866724"/>
    <lineage>
        <taxon>Bacteria</taxon>
        <taxon>Pseudomonadati</taxon>
        <taxon>Pseudomonadota</taxon>
        <taxon>Betaproteobacteria</taxon>
        <taxon>Neisseriales</taxon>
        <taxon>Chitinibacteraceae</taxon>
        <taxon>Chitinilyticum</taxon>
    </lineage>
</organism>
<comment type="function">
    <text evidence="9">Catalyzes the NADPH-dependent reduction of glutamyl-tRNA(Glu) to glutamate 1-semialdehyde (GSA).</text>
</comment>
<dbReference type="SUPFAM" id="SSF69075">
    <property type="entry name" value="Glutamyl tRNA-reductase dimerization domain"/>
    <property type="match status" value="1"/>
</dbReference>
<feature type="domain" description="Quinate/shikimate 5-dehydrogenase/glutamyl-tRNA reductase" evidence="16">
    <location>
        <begin position="168"/>
        <end position="302"/>
    </location>
</feature>
<feature type="domain" description="Tetrapyrrole biosynthesis glutamyl-tRNA reductase dimerisation" evidence="15">
    <location>
        <begin position="317"/>
        <end position="413"/>
    </location>
</feature>
<feature type="binding site" evidence="9 11">
    <location>
        <position position="116"/>
    </location>
    <ligand>
        <name>substrate</name>
    </ligand>
</feature>
<evidence type="ECO:0000256" key="11">
    <source>
        <dbReference type="PIRSR" id="PIRSR000445-2"/>
    </source>
</evidence>
<dbReference type="PIRSF" id="PIRSF000445">
    <property type="entry name" value="4pyrrol_synth_GluRdtase"/>
    <property type="match status" value="1"/>
</dbReference>
<evidence type="ECO:0000256" key="3">
    <source>
        <dbReference type="ARBA" id="ARBA00012970"/>
    </source>
</evidence>
<dbReference type="InterPro" id="IPR018214">
    <property type="entry name" value="GluRdtase_CS"/>
</dbReference>
<dbReference type="PANTHER" id="PTHR43013">
    <property type="entry name" value="GLUTAMYL-TRNA REDUCTASE"/>
    <property type="match status" value="1"/>
</dbReference>
<evidence type="ECO:0000256" key="10">
    <source>
        <dbReference type="PIRSR" id="PIRSR000445-1"/>
    </source>
</evidence>
<accession>A0A8J7FH25</accession>
<evidence type="ECO:0000256" key="13">
    <source>
        <dbReference type="PIRSR" id="PIRSR000445-4"/>
    </source>
</evidence>
<keyword evidence="6 9" id="KW-0627">Porphyrin biosynthesis</keyword>
<feature type="active site" description="Nucleophile" evidence="9 10">
    <location>
        <position position="50"/>
    </location>
</feature>
<comment type="caution">
    <text evidence="18">The sequence shown here is derived from an EMBL/GenBank/DDBJ whole genome shotgun (WGS) entry which is preliminary data.</text>
</comment>
<keyword evidence="4 9" id="KW-0521">NADP</keyword>
<dbReference type="SUPFAM" id="SSF69742">
    <property type="entry name" value="Glutamyl tRNA-reductase catalytic, N-terminal domain"/>
    <property type="match status" value="1"/>
</dbReference>
<dbReference type="PANTHER" id="PTHR43013:SF1">
    <property type="entry name" value="GLUTAMYL-TRNA REDUCTASE"/>
    <property type="match status" value="1"/>
</dbReference>
<evidence type="ECO:0000256" key="5">
    <source>
        <dbReference type="ARBA" id="ARBA00023002"/>
    </source>
</evidence>
<evidence type="ECO:0000259" key="15">
    <source>
        <dbReference type="Pfam" id="PF00745"/>
    </source>
</evidence>
<protein>
    <recommendedName>
        <fullName evidence="8 9">Glutamyl-tRNA reductase</fullName>
        <shortName evidence="9">GluTR</shortName>
        <ecNumber evidence="3 9">1.2.1.70</ecNumber>
    </recommendedName>
</protein>
<dbReference type="AlphaFoldDB" id="A0A8J7FH25"/>
<evidence type="ECO:0000313" key="19">
    <source>
        <dbReference type="Proteomes" id="UP000604481"/>
    </source>
</evidence>
<evidence type="ECO:0000256" key="1">
    <source>
        <dbReference type="ARBA" id="ARBA00005059"/>
    </source>
</evidence>
<proteinExistence type="inferred from homology"/>
<evidence type="ECO:0000256" key="7">
    <source>
        <dbReference type="ARBA" id="ARBA00047464"/>
    </source>
</evidence>
<dbReference type="Proteomes" id="UP000604481">
    <property type="component" value="Unassembled WGS sequence"/>
</dbReference>
<dbReference type="FunFam" id="3.30.460.30:FF:000001">
    <property type="entry name" value="Glutamyl-tRNA reductase"/>
    <property type="match status" value="1"/>
</dbReference>
<comment type="catalytic activity">
    <reaction evidence="7 9 14">
        <text>(S)-4-amino-5-oxopentanoate + tRNA(Glu) + NADP(+) = L-glutamyl-tRNA(Glu) + NADPH + H(+)</text>
        <dbReference type="Rhea" id="RHEA:12344"/>
        <dbReference type="Rhea" id="RHEA-COMP:9663"/>
        <dbReference type="Rhea" id="RHEA-COMP:9680"/>
        <dbReference type="ChEBI" id="CHEBI:15378"/>
        <dbReference type="ChEBI" id="CHEBI:57501"/>
        <dbReference type="ChEBI" id="CHEBI:57783"/>
        <dbReference type="ChEBI" id="CHEBI:58349"/>
        <dbReference type="ChEBI" id="CHEBI:78442"/>
        <dbReference type="ChEBI" id="CHEBI:78520"/>
        <dbReference type="EC" id="1.2.1.70"/>
    </reaction>
</comment>
<dbReference type="Gene3D" id="3.40.50.720">
    <property type="entry name" value="NAD(P)-binding Rossmann-like Domain"/>
    <property type="match status" value="1"/>
</dbReference>
<evidence type="ECO:0000313" key="18">
    <source>
        <dbReference type="EMBL" id="MBE9609040.1"/>
    </source>
</evidence>